<accession>K2PKF6</accession>
<name>K2PKF6_9LACT</name>
<dbReference type="Proteomes" id="UP000006787">
    <property type="component" value="Unassembled WGS sequence"/>
</dbReference>
<evidence type="ECO:0000256" key="1">
    <source>
        <dbReference type="SAM" id="Phobius"/>
    </source>
</evidence>
<protein>
    <submittedName>
        <fullName evidence="2">Uncharacterized protein</fullName>
    </submittedName>
</protein>
<reference evidence="2 3" key="1">
    <citation type="journal article" date="2012" name="J. Bacteriol.">
        <title>Genome Sequence of the Bacteriocin-Producing Strain Lactococcus garvieae DCC43.</title>
        <authorList>
            <person name="Gabrielsen C."/>
            <person name="Brede D.A."/>
            <person name="Hernandez P.E."/>
            <person name="Nes I.F."/>
            <person name="Diep D.B."/>
        </authorList>
    </citation>
    <scope>NUCLEOTIDE SEQUENCE [LARGE SCALE GENOMIC DNA]</scope>
    <source>
        <strain evidence="2 3">DCC43</strain>
    </source>
</reference>
<organism evidence="2 3">
    <name type="scientific">Lactococcus garvieae DCC43</name>
    <dbReference type="NCBI Taxonomy" id="1231377"/>
    <lineage>
        <taxon>Bacteria</taxon>
        <taxon>Bacillati</taxon>
        <taxon>Bacillota</taxon>
        <taxon>Bacilli</taxon>
        <taxon>Lactobacillales</taxon>
        <taxon>Streptococcaceae</taxon>
        <taxon>Lactococcus</taxon>
    </lineage>
</organism>
<dbReference type="eggNOG" id="ENOG503164P">
    <property type="taxonomic scope" value="Bacteria"/>
</dbReference>
<proteinExistence type="predicted"/>
<keyword evidence="1" id="KW-0472">Membrane</keyword>
<sequence>MGKEESAGIQLCQKLLKALEALEEIFTQFDTLEIDFVTEAQRKINHRSALTAFILPMLVLSFYLTNDFAFVDNAAERSILQTFLGTFIVSFSLWALGIYLNSFFKKLFGSDSLPIGQKSLAKQLFPKYSRKREKMITDMEMLLDCEALKNTPIPEKYLNLKSLNYITETLRLEEASTLKEAVELLDLEIKNSRVQCTLTEKASTLRAEEIINGGISQTLFEQWLKERI</sequence>
<dbReference type="PATRIC" id="fig|1231377.3.peg.729"/>
<dbReference type="AlphaFoldDB" id="K2PKF6"/>
<keyword evidence="1" id="KW-0812">Transmembrane</keyword>
<evidence type="ECO:0000313" key="3">
    <source>
        <dbReference type="Proteomes" id="UP000006787"/>
    </source>
</evidence>
<feature type="transmembrane region" description="Helical" evidence="1">
    <location>
        <begin position="49"/>
        <end position="66"/>
    </location>
</feature>
<feature type="transmembrane region" description="Helical" evidence="1">
    <location>
        <begin position="78"/>
        <end position="100"/>
    </location>
</feature>
<dbReference type="EMBL" id="AMQS01000008">
    <property type="protein sequence ID" value="EKF51865.1"/>
    <property type="molecule type" value="Genomic_DNA"/>
</dbReference>
<comment type="caution">
    <text evidence="2">The sequence shown here is derived from an EMBL/GenBank/DDBJ whole genome shotgun (WGS) entry which is preliminary data.</text>
</comment>
<dbReference type="RefSeq" id="WP_003135064.1">
    <property type="nucleotide sequence ID" value="NZ_AMQS01000008.1"/>
</dbReference>
<keyword evidence="1" id="KW-1133">Transmembrane helix</keyword>
<evidence type="ECO:0000313" key="2">
    <source>
        <dbReference type="EMBL" id="EKF51865.1"/>
    </source>
</evidence>
<gene>
    <name evidence="2" type="ORF">C426_0727</name>
</gene>